<reference evidence="5" key="1">
    <citation type="submission" date="2018-05" db="EMBL/GenBank/DDBJ databases">
        <authorList>
            <person name="Li Y."/>
        </authorList>
    </citation>
    <scope>NUCLEOTIDE SEQUENCE [LARGE SCALE GENOMIC DNA]</scope>
    <source>
        <strain evidence="5">3d-2-2</strain>
    </source>
</reference>
<evidence type="ECO:0000256" key="2">
    <source>
        <dbReference type="SAM" id="Phobius"/>
    </source>
</evidence>
<keyword evidence="5" id="KW-1185">Reference proteome</keyword>
<organism evidence="4 5">
    <name type="scientific">Corticimicrobacter populi</name>
    <dbReference type="NCBI Taxonomy" id="2175229"/>
    <lineage>
        <taxon>Bacteria</taxon>
        <taxon>Pseudomonadati</taxon>
        <taxon>Pseudomonadota</taxon>
        <taxon>Betaproteobacteria</taxon>
        <taxon>Burkholderiales</taxon>
        <taxon>Alcaligenaceae</taxon>
        <taxon>Corticimicrobacter</taxon>
    </lineage>
</organism>
<dbReference type="Proteomes" id="UP000245212">
    <property type="component" value="Unassembled WGS sequence"/>
</dbReference>
<dbReference type="AlphaFoldDB" id="A0A2V1K0K4"/>
<feature type="region of interest" description="Disordered" evidence="1">
    <location>
        <begin position="177"/>
        <end position="235"/>
    </location>
</feature>
<dbReference type="RefSeq" id="WP_109061883.1">
    <property type="nucleotide sequence ID" value="NZ_QETA01000003.1"/>
</dbReference>
<proteinExistence type="predicted"/>
<name>A0A2V1K0K4_9BURK</name>
<sequence length="259" mass="28062">MPHSIRTRQCGVGTLEFTLAALPLLIMGMLVAETAHWHQQRLLLRHALHESARTGSTSGASPAAIHTTFLSSLPTPLRQRMTGSATQWQLRVISPSTDSHADFDQPDPAQAHTPVIRHDYQLEQHRTRLEQGWPDGRGPHSGQTIFEANTLHLALDYPHRPWLPGLPTVPIRIEAQASMQSHARHWTEQGRAPSTGQDAPVPPAAAPTHWPDTATPPAQSTADTTRVTTSPPTAGQADAITHIGVDDEPLCGIALCCGT</sequence>
<dbReference type="InterPro" id="IPR012495">
    <property type="entry name" value="TadE-like_dom"/>
</dbReference>
<evidence type="ECO:0000313" key="5">
    <source>
        <dbReference type="Proteomes" id="UP000245212"/>
    </source>
</evidence>
<feature type="domain" description="TadE-like" evidence="3">
    <location>
        <begin position="11"/>
        <end position="53"/>
    </location>
</feature>
<dbReference type="EMBL" id="QETA01000003">
    <property type="protein sequence ID" value="PWF23269.1"/>
    <property type="molecule type" value="Genomic_DNA"/>
</dbReference>
<keyword evidence="2" id="KW-1133">Transmembrane helix</keyword>
<evidence type="ECO:0000313" key="4">
    <source>
        <dbReference type="EMBL" id="PWF23269.1"/>
    </source>
</evidence>
<comment type="caution">
    <text evidence="4">The sequence shown here is derived from an EMBL/GenBank/DDBJ whole genome shotgun (WGS) entry which is preliminary data.</text>
</comment>
<keyword evidence="2" id="KW-0812">Transmembrane</keyword>
<accession>A0A2V1K0K4</accession>
<feature type="transmembrane region" description="Helical" evidence="2">
    <location>
        <begin position="12"/>
        <end position="32"/>
    </location>
</feature>
<protein>
    <recommendedName>
        <fullName evidence="3">TadE-like domain-containing protein</fullName>
    </recommendedName>
</protein>
<feature type="compositionally biased region" description="Polar residues" evidence="1">
    <location>
        <begin position="216"/>
        <end position="233"/>
    </location>
</feature>
<keyword evidence="2" id="KW-0472">Membrane</keyword>
<evidence type="ECO:0000259" key="3">
    <source>
        <dbReference type="Pfam" id="PF07811"/>
    </source>
</evidence>
<dbReference type="Pfam" id="PF07811">
    <property type="entry name" value="TadE"/>
    <property type="match status" value="1"/>
</dbReference>
<evidence type="ECO:0000256" key="1">
    <source>
        <dbReference type="SAM" id="MobiDB-lite"/>
    </source>
</evidence>
<gene>
    <name evidence="4" type="ORF">DD235_09810</name>
</gene>